<dbReference type="SUPFAM" id="SSF53474">
    <property type="entry name" value="alpha/beta-Hydrolases"/>
    <property type="match status" value="1"/>
</dbReference>
<evidence type="ECO:0000313" key="2">
    <source>
        <dbReference type="Proteomes" id="UP000306402"/>
    </source>
</evidence>
<gene>
    <name evidence="1" type="ORF">FEN17_23660</name>
</gene>
<dbReference type="OrthoDB" id="749406at2"/>
<dbReference type="Gene3D" id="3.40.50.1820">
    <property type="entry name" value="alpha/beta hydrolase"/>
    <property type="match status" value="1"/>
</dbReference>
<comment type="caution">
    <text evidence="1">The sequence shown here is derived from an EMBL/GenBank/DDBJ whole genome shotgun (WGS) entry which is preliminary data.</text>
</comment>
<dbReference type="RefSeq" id="WP_138367843.1">
    <property type="nucleotide sequence ID" value="NZ_VCEJ01000005.1"/>
</dbReference>
<organism evidence="1 2">
    <name type="scientific">Dyadobacter luticola</name>
    <dbReference type="NCBI Taxonomy" id="1979387"/>
    <lineage>
        <taxon>Bacteria</taxon>
        <taxon>Pseudomonadati</taxon>
        <taxon>Bacteroidota</taxon>
        <taxon>Cytophagia</taxon>
        <taxon>Cytophagales</taxon>
        <taxon>Spirosomataceae</taxon>
        <taxon>Dyadobacter</taxon>
    </lineage>
</organism>
<protein>
    <recommendedName>
        <fullName evidence="3">Esterase</fullName>
    </recommendedName>
</protein>
<proteinExistence type="predicted"/>
<dbReference type="EMBL" id="VCEJ01000005">
    <property type="protein sequence ID" value="TLU99554.1"/>
    <property type="molecule type" value="Genomic_DNA"/>
</dbReference>
<reference evidence="1 2" key="1">
    <citation type="submission" date="2019-05" db="EMBL/GenBank/DDBJ databases">
        <authorList>
            <person name="Qu J.-H."/>
        </authorList>
    </citation>
    <scope>NUCLEOTIDE SEQUENCE [LARGE SCALE GENOMIC DNA]</scope>
    <source>
        <strain evidence="1 2">T17</strain>
    </source>
</reference>
<name>A0A5R9KTX3_9BACT</name>
<dbReference type="PROSITE" id="PS51257">
    <property type="entry name" value="PROKAR_LIPOPROTEIN"/>
    <property type="match status" value="1"/>
</dbReference>
<evidence type="ECO:0000313" key="1">
    <source>
        <dbReference type="EMBL" id="TLU99554.1"/>
    </source>
</evidence>
<accession>A0A5R9KTX3</accession>
<dbReference type="InterPro" id="IPR029058">
    <property type="entry name" value="AB_hydrolase_fold"/>
</dbReference>
<evidence type="ECO:0008006" key="3">
    <source>
        <dbReference type="Google" id="ProtNLM"/>
    </source>
</evidence>
<dbReference type="AlphaFoldDB" id="A0A5R9KTX3"/>
<dbReference type="Proteomes" id="UP000306402">
    <property type="component" value="Unassembled WGS sequence"/>
</dbReference>
<keyword evidence="2" id="KW-1185">Reference proteome</keyword>
<sequence length="170" mass="19041">MKISILLFCFLVLAGCKKDPEFTDGMLGGETIFDPPVYDPAKYLVSFAKPNPTPLEATAPVVIAVHGYSASTFEWDEFRNDASGQLYISQVLMGGHGIGYQDFKKSTWQDWKQPVLDEYERLEEAGYKNIILAGSSAGSAIILNMLASGFFDEHIKLRNVFSDRYHRRSC</sequence>